<organism evidence="2 3">
    <name type="scientific">Heracleum sosnowskyi</name>
    <dbReference type="NCBI Taxonomy" id="360622"/>
    <lineage>
        <taxon>Eukaryota</taxon>
        <taxon>Viridiplantae</taxon>
        <taxon>Streptophyta</taxon>
        <taxon>Embryophyta</taxon>
        <taxon>Tracheophyta</taxon>
        <taxon>Spermatophyta</taxon>
        <taxon>Magnoliopsida</taxon>
        <taxon>eudicotyledons</taxon>
        <taxon>Gunneridae</taxon>
        <taxon>Pentapetalae</taxon>
        <taxon>asterids</taxon>
        <taxon>campanulids</taxon>
        <taxon>Apiales</taxon>
        <taxon>Apiaceae</taxon>
        <taxon>Apioideae</taxon>
        <taxon>apioid superclade</taxon>
        <taxon>Tordylieae</taxon>
        <taxon>Tordyliinae</taxon>
        <taxon>Heracleum</taxon>
    </lineage>
</organism>
<dbReference type="EMBL" id="JAUIZM010000008">
    <property type="protein sequence ID" value="KAK1368778.1"/>
    <property type="molecule type" value="Genomic_DNA"/>
</dbReference>
<sequence length="301" mass="33668">MDFGKIGEELFGEISEKFDNFCSEVDEAIDCKLSAVGAHIKKFWSEIVKDKIPKSPENFVDAKEEEVTMFYDTRVPTAVVDDEKNDSNMCPIPEVNIGVSDDHLQREVLPSENAVMGMYNNSYADNKENCADEAKISSLFESISGSCVEWEVSRHVDTNTEVASDQEADDTVHSSKSDASGTENVTDLEDFYAEAEEINHLEWSTAGANSPLVTEGFMSTAQSRLANPELYEDYCWVNNSELPSIRGLENNSGTSKMKSVEANGNEHLEDQEHYISFAPTLPKADLIWQDEEFPENDWVVV</sequence>
<dbReference type="AlphaFoldDB" id="A0AAD8ME12"/>
<dbReference type="Proteomes" id="UP001237642">
    <property type="component" value="Unassembled WGS sequence"/>
</dbReference>
<reference evidence="2" key="1">
    <citation type="submission" date="2023-02" db="EMBL/GenBank/DDBJ databases">
        <title>Genome of toxic invasive species Heracleum sosnowskyi carries increased number of genes despite the absence of recent whole-genome duplications.</title>
        <authorList>
            <person name="Schelkunov M."/>
            <person name="Shtratnikova V."/>
            <person name="Makarenko M."/>
            <person name="Klepikova A."/>
            <person name="Omelchenko D."/>
            <person name="Novikova G."/>
            <person name="Obukhova E."/>
            <person name="Bogdanov V."/>
            <person name="Penin A."/>
            <person name="Logacheva M."/>
        </authorList>
    </citation>
    <scope>NUCLEOTIDE SEQUENCE</scope>
    <source>
        <strain evidence="2">Hsosn_3</strain>
        <tissue evidence="2">Leaf</tissue>
    </source>
</reference>
<accession>A0AAD8ME12</accession>
<evidence type="ECO:0000313" key="2">
    <source>
        <dbReference type="EMBL" id="KAK1368778.1"/>
    </source>
</evidence>
<name>A0AAD8ME12_9APIA</name>
<proteinExistence type="predicted"/>
<keyword evidence="3" id="KW-1185">Reference proteome</keyword>
<feature type="region of interest" description="Disordered" evidence="1">
    <location>
        <begin position="160"/>
        <end position="184"/>
    </location>
</feature>
<protein>
    <submittedName>
        <fullName evidence="2">Uncharacterized protein</fullName>
    </submittedName>
</protein>
<evidence type="ECO:0000256" key="1">
    <source>
        <dbReference type="SAM" id="MobiDB-lite"/>
    </source>
</evidence>
<reference evidence="2" key="2">
    <citation type="submission" date="2023-05" db="EMBL/GenBank/DDBJ databases">
        <authorList>
            <person name="Schelkunov M.I."/>
        </authorList>
    </citation>
    <scope>NUCLEOTIDE SEQUENCE</scope>
    <source>
        <strain evidence="2">Hsosn_3</strain>
        <tissue evidence="2">Leaf</tissue>
    </source>
</reference>
<gene>
    <name evidence="2" type="ORF">POM88_034870</name>
</gene>
<comment type="caution">
    <text evidence="2">The sequence shown here is derived from an EMBL/GenBank/DDBJ whole genome shotgun (WGS) entry which is preliminary data.</text>
</comment>
<evidence type="ECO:0000313" key="3">
    <source>
        <dbReference type="Proteomes" id="UP001237642"/>
    </source>
</evidence>